<proteinExistence type="inferred from homology"/>
<keyword evidence="4" id="KW-1015">Disulfide bond</keyword>
<comment type="similarity">
    <text evidence="1 6">Belongs to the glycosyl hydrolase 17 family.</text>
</comment>
<dbReference type="SMART" id="SM00768">
    <property type="entry name" value="X8"/>
    <property type="match status" value="1"/>
</dbReference>
<keyword evidence="10" id="KW-1185">Reference proteome</keyword>
<keyword evidence="3 7" id="KW-0378">Hydrolase</keyword>
<protein>
    <recommendedName>
        <fullName evidence="8">X8 domain-containing protein</fullName>
    </recommendedName>
</protein>
<sequence>MILVFHSLDPSCKIETNVLPFSLPFQFIYMLIGYIILNVGRVGATILGVNWGTVAFNPLPNSIVVKMLQANNITKVKLFDANPQVIKSMAGTNIEVMVAATNDELASLASSPAAAAAWVQENVTQYIGGNGVNIKWVAVGNEPFLNGYNGMFQNVALPALQNVQKALAQAGHASDIKATIPCNADVLSSPPPYLPSQTTFRPDISSLMIQISQFLASTGAPFMVNFYPFLSLVLSTNFPLAFAFFNGSANSITDGPHVYTNVFDASYDGLVTALTNSGFPTMPIIVGEIGWPTDGVANANLQFAQSFMSELVKHMLSGTGTPLRPGVLDGYLFSLLDEDAKSILPGPFERHWGIFNYDGSLKYTLDLTGGTNGGTSTNLISATNVPYLPTQWCVVNQNVDLTQLQANVDYACNHGDCTASFPGGSCSTLTVQANASYAFNNYYQFTDQASGTCNFQGLAKVTTTNPTTGTCQFLIGLQPTAVLSSSTSDPKPPHASTAGASRSATSVFAVVVLVDVLVIVAV</sequence>
<dbReference type="PANTHER" id="PTHR32227">
    <property type="entry name" value="GLUCAN ENDO-1,3-BETA-GLUCOSIDASE BG1-RELATED-RELATED"/>
    <property type="match status" value="1"/>
</dbReference>
<evidence type="ECO:0000256" key="2">
    <source>
        <dbReference type="ARBA" id="ARBA00022729"/>
    </source>
</evidence>
<reference evidence="9" key="1">
    <citation type="submission" date="2024-03" db="EMBL/GenBank/DDBJ databases">
        <authorList>
            <consortium name="ELIXIR-Norway"/>
            <consortium name="Elixir Norway"/>
        </authorList>
    </citation>
    <scope>NUCLEOTIDE SEQUENCE</scope>
</reference>
<dbReference type="InterPro" id="IPR044965">
    <property type="entry name" value="Glyco_hydro_17_plant"/>
</dbReference>
<evidence type="ECO:0000256" key="1">
    <source>
        <dbReference type="ARBA" id="ARBA00008773"/>
    </source>
</evidence>
<evidence type="ECO:0000256" key="4">
    <source>
        <dbReference type="ARBA" id="ARBA00023157"/>
    </source>
</evidence>
<feature type="domain" description="X8" evidence="8">
    <location>
        <begin position="391"/>
        <end position="473"/>
    </location>
</feature>
<dbReference type="Gene3D" id="3.20.20.80">
    <property type="entry name" value="Glycosidases"/>
    <property type="match status" value="1"/>
</dbReference>
<organism evidence="9 10">
    <name type="scientific">Sphagnum jensenii</name>
    <dbReference type="NCBI Taxonomy" id="128206"/>
    <lineage>
        <taxon>Eukaryota</taxon>
        <taxon>Viridiplantae</taxon>
        <taxon>Streptophyta</taxon>
        <taxon>Embryophyta</taxon>
        <taxon>Bryophyta</taxon>
        <taxon>Sphagnophytina</taxon>
        <taxon>Sphagnopsida</taxon>
        <taxon>Sphagnales</taxon>
        <taxon>Sphagnaceae</taxon>
        <taxon>Sphagnum</taxon>
    </lineage>
</organism>
<dbReference type="InterPro" id="IPR000490">
    <property type="entry name" value="Glyco_hydro_17"/>
</dbReference>
<dbReference type="Pfam" id="PF00332">
    <property type="entry name" value="Glyco_hydro_17"/>
    <property type="match status" value="1"/>
</dbReference>
<dbReference type="Proteomes" id="UP001497522">
    <property type="component" value="Chromosome 4"/>
</dbReference>
<evidence type="ECO:0000313" key="9">
    <source>
        <dbReference type="EMBL" id="CAK9874097.1"/>
    </source>
</evidence>
<keyword evidence="5 7" id="KW-0326">Glycosidase</keyword>
<accession>A0ABP1BFA7</accession>
<dbReference type="InterPro" id="IPR012946">
    <property type="entry name" value="X8"/>
</dbReference>
<dbReference type="Pfam" id="PF07983">
    <property type="entry name" value="X8"/>
    <property type="match status" value="1"/>
</dbReference>
<dbReference type="EMBL" id="OZ023705">
    <property type="protein sequence ID" value="CAK9874097.1"/>
    <property type="molecule type" value="Genomic_DNA"/>
</dbReference>
<dbReference type="Gene3D" id="1.20.58.1040">
    <property type="match status" value="1"/>
</dbReference>
<evidence type="ECO:0000256" key="7">
    <source>
        <dbReference type="RuleBase" id="RU004336"/>
    </source>
</evidence>
<dbReference type="SUPFAM" id="SSF51445">
    <property type="entry name" value="(Trans)glycosidases"/>
    <property type="match status" value="1"/>
</dbReference>
<feature type="non-terminal residue" evidence="9">
    <location>
        <position position="522"/>
    </location>
</feature>
<dbReference type="InterPro" id="IPR017853">
    <property type="entry name" value="GH"/>
</dbReference>
<evidence type="ECO:0000313" key="10">
    <source>
        <dbReference type="Proteomes" id="UP001497522"/>
    </source>
</evidence>
<name>A0ABP1BFA7_9BRYO</name>
<evidence type="ECO:0000256" key="3">
    <source>
        <dbReference type="ARBA" id="ARBA00022801"/>
    </source>
</evidence>
<dbReference type="PROSITE" id="PS00587">
    <property type="entry name" value="GLYCOSYL_HYDROL_F17"/>
    <property type="match status" value="1"/>
</dbReference>
<evidence type="ECO:0000256" key="5">
    <source>
        <dbReference type="ARBA" id="ARBA00023295"/>
    </source>
</evidence>
<evidence type="ECO:0000256" key="6">
    <source>
        <dbReference type="RuleBase" id="RU004335"/>
    </source>
</evidence>
<evidence type="ECO:0000259" key="8">
    <source>
        <dbReference type="SMART" id="SM00768"/>
    </source>
</evidence>
<gene>
    <name evidence="9" type="ORF">CSSPJE1EN2_LOCUS16538</name>
</gene>
<keyword evidence="2" id="KW-0732">Signal</keyword>